<dbReference type="PANTHER" id="PTHR30346">
    <property type="entry name" value="TRANSCRIPTIONAL DUAL REGULATOR HCAR-RELATED"/>
    <property type="match status" value="1"/>
</dbReference>
<dbReference type="InterPro" id="IPR005119">
    <property type="entry name" value="LysR_subst-bd"/>
</dbReference>
<dbReference type="Proteomes" id="UP000007364">
    <property type="component" value="Unassembled WGS sequence"/>
</dbReference>
<dbReference type="STRING" id="555500.I215_06272"/>
<dbReference type="eggNOG" id="COG0583">
    <property type="taxonomic scope" value="Bacteria"/>
</dbReference>
<dbReference type="SUPFAM" id="SSF46785">
    <property type="entry name" value="Winged helix' DNA-binding domain"/>
    <property type="match status" value="1"/>
</dbReference>
<dbReference type="GO" id="GO:0003677">
    <property type="term" value="F:DNA binding"/>
    <property type="evidence" value="ECO:0007669"/>
    <property type="project" value="UniProtKB-KW"/>
</dbReference>
<keyword evidence="2" id="KW-0805">Transcription regulation</keyword>
<evidence type="ECO:0000256" key="3">
    <source>
        <dbReference type="ARBA" id="ARBA00023125"/>
    </source>
</evidence>
<dbReference type="AlphaFoldDB" id="K2P3B0"/>
<gene>
    <name evidence="6" type="ORF">I215_06272</name>
</gene>
<dbReference type="GO" id="GO:0003700">
    <property type="term" value="F:DNA-binding transcription factor activity"/>
    <property type="evidence" value="ECO:0007669"/>
    <property type="project" value="InterPro"/>
</dbReference>
<protein>
    <submittedName>
        <fullName evidence="6">LysR family transcriptional regulator</fullName>
    </submittedName>
</protein>
<keyword evidence="4" id="KW-0804">Transcription</keyword>
<dbReference type="InterPro" id="IPR036388">
    <property type="entry name" value="WH-like_DNA-bd_sf"/>
</dbReference>
<proteinExistence type="inferred from homology"/>
<evidence type="ECO:0000256" key="1">
    <source>
        <dbReference type="ARBA" id="ARBA00009437"/>
    </source>
</evidence>
<dbReference type="InterPro" id="IPR036390">
    <property type="entry name" value="WH_DNA-bd_sf"/>
</dbReference>
<dbReference type="CDD" id="cd08414">
    <property type="entry name" value="PBP2_LTTR_aromatics_like"/>
    <property type="match status" value="1"/>
</dbReference>
<dbReference type="FunFam" id="1.10.10.10:FF:000001">
    <property type="entry name" value="LysR family transcriptional regulator"/>
    <property type="match status" value="1"/>
</dbReference>
<evidence type="ECO:0000256" key="4">
    <source>
        <dbReference type="ARBA" id="ARBA00023163"/>
    </source>
</evidence>
<reference evidence="6 7" key="1">
    <citation type="journal article" date="2012" name="J. Bacteriol.">
        <title>Genome Sequence of Galbibacter marinum Type Strain ck-I2-15.</title>
        <authorList>
            <person name="Lai Q."/>
            <person name="Li C."/>
            <person name="Shao Z."/>
        </authorList>
    </citation>
    <scope>NUCLEOTIDE SEQUENCE [LARGE SCALE GENOMIC DNA]</scope>
    <source>
        <strain evidence="7">ck-I2-15</strain>
    </source>
</reference>
<evidence type="ECO:0000313" key="6">
    <source>
        <dbReference type="EMBL" id="EKF55543.1"/>
    </source>
</evidence>
<dbReference type="InterPro" id="IPR000847">
    <property type="entry name" value="LysR_HTH_N"/>
</dbReference>
<dbReference type="SUPFAM" id="SSF53850">
    <property type="entry name" value="Periplasmic binding protein-like II"/>
    <property type="match status" value="1"/>
</dbReference>
<dbReference type="EMBL" id="AMSG01000006">
    <property type="protein sequence ID" value="EKF55543.1"/>
    <property type="molecule type" value="Genomic_DNA"/>
</dbReference>
<dbReference type="Pfam" id="PF03466">
    <property type="entry name" value="LysR_substrate"/>
    <property type="match status" value="1"/>
</dbReference>
<keyword evidence="3" id="KW-0238">DNA-binding</keyword>
<dbReference type="OrthoDB" id="9803735at2"/>
<keyword evidence="7" id="KW-1185">Reference proteome</keyword>
<evidence type="ECO:0000259" key="5">
    <source>
        <dbReference type="PROSITE" id="PS50931"/>
    </source>
</evidence>
<comment type="similarity">
    <text evidence="1">Belongs to the LysR transcriptional regulatory family.</text>
</comment>
<dbReference type="PATRIC" id="fig|555500.3.peg.1297"/>
<name>K2P3B0_9FLAO</name>
<sequence length="298" mass="34677">MTIQQLRYFLALAQELHFWKTSEKMYLSQSTLSRQILSLEEELGCKLFERDKRNVKLTDAGRYLQEKWTVLIDEFDRTVQQAKKIDLGTTGAVSISYPGSIIHNFLPEVLELFSRDLPEVKIELMEPVDKDQERLLLDYKIDISFSRDSTLHPSLLCEKLYTELVCLVVPKQHWLTQDTFENLRDLKDEKFITSGLHHNTYFASLLRQMFSSAAIEPEIQIETDFGGIILNLVSQNLGVSILPMSFSKAENENLRFIPLEETVDLYVHWRKNDPNRILEQLVVYAKELGAKYALKSKR</sequence>
<evidence type="ECO:0000313" key="7">
    <source>
        <dbReference type="Proteomes" id="UP000007364"/>
    </source>
</evidence>
<dbReference type="RefSeq" id="WP_008991124.1">
    <property type="nucleotide sequence ID" value="NZ_AMSG01000006.1"/>
</dbReference>
<accession>K2P3B0</accession>
<dbReference type="PROSITE" id="PS50931">
    <property type="entry name" value="HTH_LYSR"/>
    <property type="match status" value="1"/>
</dbReference>
<evidence type="ECO:0000256" key="2">
    <source>
        <dbReference type="ARBA" id="ARBA00023015"/>
    </source>
</evidence>
<comment type="caution">
    <text evidence="6">The sequence shown here is derived from an EMBL/GenBank/DDBJ whole genome shotgun (WGS) entry which is preliminary data.</text>
</comment>
<dbReference type="PRINTS" id="PR00039">
    <property type="entry name" value="HTHLYSR"/>
</dbReference>
<organism evidence="6 7">
    <name type="scientific">Galbibacter marinus</name>
    <dbReference type="NCBI Taxonomy" id="555500"/>
    <lineage>
        <taxon>Bacteria</taxon>
        <taxon>Pseudomonadati</taxon>
        <taxon>Bacteroidota</taxon>
        <taxon>Flavobacteriia</taxon>
        <taxon>Flavobacteriales</taxon>
        <taxon>Flavobacteriaceae</taxon>
        <taxon>Galbibacter</taxon>
    </lineage>
</organism>
<dbReference type="Pfam" id="PF00126">
    <property type="entry name" value="HTH_1"/>
    <property type="match status" value="1"/>
</dbReference>
<dbReference type="PANTHER" id="PTHR30346:SF0">
    <property type="entry name" value="HCA OPERON TRANSCRIPTIONAL ACTIVATOR HCAR"/>
    <property type="match status" value="1"/>
</dbReference>
<feature type="domain" description="HTH lysR-type" evidence="5">
    <location>
        <begin position="1"/>
        <end position="58"/>
    </location>
</feature>
<dbReference type="Gene3D" id="1.10.10.10">
    <property type="entry name" value="Winged helix-like DNA-binding domain superfamily/Winged helix DNA-binding domain"/>
    <property type="match status" value="1"/>
</dbReference>
<dbReference type="Gene3D" id="3.40.190.10">
    <property type="entry name" value="Periplasmic binding protein-like II"/>
    <property type="match status" value="2"/>
</dbReference>
<dbReference type="GO" id="GO:0032993">
    <property type="term" value="C:protein-DNA complex"/>
    <property type="evidence" value="ECO:0007669"/>
    <property type="project" value="TreeGrafter"/>
</dbReference>